<feature type="non-terminal residue" evidence="2">
    <location>
        <position position="309"/>
    </location>
</feature>
<proteinExistence type="predicted"/>
<reference evidence="2" key="1">
    <citation type="submission" date="2020-02" db="EMBL/GenBank/DDBJ databases">
        <authorList>
            <person name="Meier V. D."/>
        </authorList>
    </citation>
    <scope>NUCLEOTIDE SEQUENCE</scope>
    <source>
        <strain evidence="2">AVDCRST_MAG16</strain>
    </source>
</reference>
<dbReference type="EMBL" id="CADCUE010000025">
    <property type="protein sequence ID" value="CAA9313257.1"/>
    <property type="molecule type" value="Genomic_DNA"/>
</dbReference>
<feature type="compositionally biased region" description="Basic residues" evidence="1">
    <location>
        <begin position="145"/>
        <end position="160"/>
    </location>
</feature>
<organism evidence="2">
    <name type="scientific">uncultured Frankineae bacterium</name>
    <dbReference type="NCBI Taxonomy" id="437475"/>
    <lineage>
        <taxon>Bacteria</taxon>
        <taxon>Bacillati</taxon>
        <taxon>Actinomycetota</taxon>
        <taxon>Actinomycetes</taxon>
        <taxon>Frankiales</taxon>
        <taxon>environmental samples</taxon>
    </lineage>
</organism>
<feature type="compositionally biased region" description="Gly residues" evidence="1">
    <location>
        <begin position="15"/>
        <end position="24"/>
    </location>
</feature>
<accession>A0A6J4KWL9</accession>
<gene>
    <name evidence="2" type="ORF">AVDCRST_MAG16-312</name>
</gene>
<feature type="compositionally biased region" description="Basic residues" evidence="1">
    <location>
        <begin position="39"/>
        <end position="49"/>
    </location>
</feature>
<feature type="compositionally biased region" description="Basic residues" evidence="1">
    <location>
        <begin position="59"/>
        <end position="68"/>
    </location>
</feature>
<dbReference type="AlphaFoldDB" id="A0A6J4KWL9"/>
<name>A0A6J4KWL9_9ACTN</name>
<feature type="non-terminal residue" evidence="2">
    <location>
        <position position="1"/>
    </location>
</feature>
<keyword evidence="2" id="KW-0413">Isomerase</keyword>
<feature type="compositionally biased region" description="Basic residues" evidence="1">
    <location>
        <begin position="182"/>
        <end position="193"/>
    </location>
</feature>
<feature type="compositionally biased region" description="Basic residues" evidence="1">
    <location>
        <begin position="85"/>
        <end position="102"/>
    </location>
</feature>
<dbReference type="EC" id="5.1.3.2" evidence="2"/>
<feature type="compositionally biased region" description="Basic residues" evidence="1">
    <location>
        <begin position="113"/>
        <end position="125"/>
    </location>
</feature>
<feature type="compositionally biased region" description="Basic residues" evidence="1">
    <location>
        <begin position="203"/>
        <end position="213"/>
    </location>
</feature>
<feature type="compositionally biased region" description="Basic residues" evidence="1">
    <location>
        <begin position="1"/>
        <end position="12"/>
    </location>
</feature>
<sequence>ARAGHRRRRQPRTRGGAGSGGGRSRAGAVRLPPAGDRARLRRGRRAGHRRAGEGDGRRGRGGARRGAARHPPAGLVGRGLLVDQRHRHLQRLRGGARRRHHAGGPGLVDGGLRRPRGRRRPVAGRHRADPAAAHEPLRADQGAVRGHRPLRRHRRRHSHRGAAAGDVRPRDLRALRLPAAVRRGRRPRRRARGRPGAAAPTRARLRRLRHHGRQRADGRRPARPGQRPGGRAGAALARCDRPAAGPWPGGPRPGLGASPLPGRARPVRAGLLADVRLRRLPRRPATRRPEPLPVRLAAVVGRRPARPPL</sequence>
<feature type="region of interest" description="Disordered" evidence="1">
    <location>
        <begin position="1"/>
        <end position="270"/>
    </location>
</feature>
<feature type="compositionally biased region" description="Low complexity" evidence="1">
    <location>
        <begin position="233"/>
        <end position="246"/>
    </location>
</feature>
<evidence type="ECO:0000256" key="1">
    <source>
        <dbReference type="SAM" id="MobiDB-lite"/>
    </source>
</evidence>
<dbReference type="GO" id="GO:0003978">
    <property type="term" value="F:UDP-glucose 4-epimerase activity"/>
    <property type="evidence" value="ECO:0007669"/>
    <property type="project" value="UniProtKB-EC"/>
</dbReference>
<evidence type="ECO:0000313" key="2">
    <source>
        <dbReference type="EMBL" id="CAA9313257.1"/>
    </source>
</evidence>
<protein>
    <submittedName>
        <fullName evidence="2">UDP-glucose 4-epimerase</fullName>
        <ecNumber evidence="2">5.1.3.2</ecNumber>
    </submittedName>
</protein>
<feature type="compositionally biased region" description="Low complexity" evidence="1">
    <location>
        <begin position="25"/>
        <end position="35"/>
    </location>
</feature>